<dbReference type="STRING" id="1192197.JBW_03717"/>
<dbReference type="HOGENOM" id="CLU_3397835_0_0_9"/>
<sequence length="31" mass="3193">MAGDSVILGSLWHLTTNLPDGKIALQDAPAS</sequence>
<reference evidence="1 2" key="1">
    <citation type="journal article" date="2015" name="Genome Announc.">
        <title>Complete Genome Sequence of Pelosinus fermentans JBW45, a Member of a Remarkably Competitive Group of Negativicutes in the Firmicutes Phylum.</title>
        <authorList>
            <person name="De Leon K.B."/>
            <person name="Utturkar S.M."/>
            <person name="Camilleri L.B."/>
            <person name="Elias D.A."/>
            <person name="Arkin A.P."/>
            <person name="Fields M.W."/>
            <person name="Brown S.D."/>
            <person name="Wall J.D."/>
        </authorList>
    </citation>
    <scope>NUCLEOTIDE SEQUENCE [LARGE SCALE GENOMIC DNA]</scope>
    <source>
        <strain evidence="1 2">JBW45</strain>
    </source>
</reference>
<name>I8TNQ7_9FIRM</name>
<reference evidence="2" key="2">
    <citation type="submission" date="2015-02" db="EMBL/GenBank/DDBJ databases">
        <title>Complete Genome Sequence of Pelosinus fermentans JBW45.</title>
        <authorList>
            <person name="De Leon K.B."/>
            <person name="Utturkar S.M."/>
            <person name="Camilleri L.B."/>
            <person name="Arkin A.P."/>
            <person name="Fields M.W."/>
            <person name="Brown S.D."/>
            <person name="Wall J.D."/>
        </authorList>
    </citation>
    <scope>NUCLEOTIDE SEQUENCE [LARGE SCALE GENOMIC DNA]</scope>
    <source>
        <strain evidence="2">JBW45</strain>
    </source>
</reference>
<organism evidence="1 2">
    <name type="scientific">Pelosinus fermentans JBW45</name>
    <dbReference type="NCBI Taxonomy" id="1192197"/>
    <lineage>
        <taxon>Bacteria</taxon>
        <taxon>Bacillati</taxon>
        <taxon>Bacillota</taxon>
        <taxon>Negativicutes</taxon>
        <taxon>Selenomonadales</taxon>
        <taxon>Sporomusaceae</taxon>
        <taxon>Pelosinus</taxon>
    </lineage>
</organism>
<dbReference type="Proteomes" id="UP000005361">
    <property type="component" value="Chromosome"/>
</dbReference>
<evidence type="ECO:0000313" key="2">
    <source>
        <dbReference type="Proteomes" id="UP000005361"/>
    </source>
</evidence>
<dbReference type="EMBL" id="CP010978">
    <property type="protein sequence ID" value="AJQ29054.1"/>
    <property type="molecule type" value="Genomic_DNA"/>
</dbReference>
<accession>I8TNQ7</accession>
<dbReference type="AlphaFoldDB" id="I8TNQ7"/>
<gene>
    <name evidence="1" type="ORF">JBW_03717</name>
</gene>
<protein>
    <submittedName>
        <fullName evidence="1">Uncharacterized protein</fullName>
    </submittedName>
</protein>
<dbReference type="KEGG" id="pft:JBW_03717"/>
<evidence type="ECO:0000313" key="1">
    <source>
        <dbReference type="EMBL" id="AJQ29054.1"/>
    </source>
</evidence>
<proteinExistence type="predicted"/>